<sequence>MGGEPSDTRFHQNRSDRTRAAAVAGLFYPDEPDQLQHQLLGFLRQNPVPDDIPARSGGELKALIVPHAGFVYSGPVAATAYNLLAPLADNIQRIVLLGPAHRVPLQGVALSGADHFETPLGKVEVDGEVVAQLARVPGVSVNDEAHRLEHCLEVQLPFLQQLLAQFRIVPLVVGRTPASLVADLLEQLWDLPNTLVLFSSDLSHYLDYPEAQRRDHATSNQICQLEGELSGEQACGCHGLNGLLQLGRRRHLQIDLLDLRNSGDTAGDRQRVVGYGAFAVH</sequence>
<evidence type="ECO:0000256" key="1">
    <source>
        <dbReference type="ARBA" id="ARBA00006315"/>
    </source>
</evidence>
<keyword evidence="4" id="KW-1185">Reference proteome</keyword>
<dbReference type="Proteomes" id="UP000253769">
    <property type="component" value="Unassembled WGS sequence"/>
</dbReference>
<comment type="similarity">
    <text evidence="1 2">Belongs to the MEMO1 family.</text>
</comment>
<comment type="caution">
    <text evidence="3">The sequence shown here is derived from an EMBL/GenBank/DDBJ whole genome shotgun (WGS) entry which is preliminary data.</text>
</comment>
<evidence type="ECO:0000313" key="4">
    <source>
        <dbReference type="Proteomes" id="UP000253769"/>
    </source>
</evidence>
<accession>A0A369WPY7</accession>
<dbReference type="OrthoDB" id="9782820at2"/>
<dbReference type="Gene3D" id="3.40.830.10">
    <property type="entry name" value="LigB-like"/>
    <property type="match status" value="1"/>
</dbReference>
<proteinExistence type="inferred from homology"/>
<gene>
    <name evidence="3" type="primary">amrB</name>
    <name evidence="3" type="ORF">DV711_00610</name>
</gene>
<dbReference type="CDD" id="cd07361">
    <property type="entry name" value="MEMO_like"/>
    <property type="match status" value="1"/>
</dbReference>
<evidence type="ECO:0000256" key="2">
    <source>
        <dbReference type="HAMAP-Rule" id="MF_00055"/>
    </source>
</evidence>
<dbReference type="RefSeq" id="WP_114693722.1">
    <property type="nucleotide sequence ID" value="NZ_QQOH01000001.1"/>
</dbReference>
<dbReference type="NCBIfam" id="TIGR04336">
    <property type="entry name" value="AmmeMemoSam_B"/>
    <property type="match status" value="1"/>
</dbReference>
<dbReference type="Pfam" id="PF01875">
    <property type="entry name" value="Memo"/>
    <property type="match status" value="1"/>
</dbReference>
<dbReference type="HAMAP" id="MF_00055">
    <property type="entry name" value="MEMO1"/>
    <property type="match status" value="1"/>
</dbReference>
<protein>
    <recommendedName>
        <fullName evidence="2">MEMO1 family protein DV711_00610</fullName>
    </recommendedName>
</protein>
<name>A0A369WPY7_9GAMM</name>
<dbReference type="PANTHER" id="PTHR11060">
    <property type="entry name" value="PROTEIN MEMO1"/>
    <property type="match status" value="1"/>
</dbReference>
<dbReference type="InterPro" id="IPR002737">
    <property type="entry name" value="MEMO1_fam"/>
</dbReference>
<dbReference type="PANTHER" id="PTHR11060:SF0">
    <property type="entry name" value="PROTEIN MEMO1"/>
    <property type="match status" value="1"/>
</dbReference>
<organism evidence="3 4">
    <name type="scientific">Motiliproteus coralliicola</name>
    <dbReference type="NCBI Taxonomy" id="2283196"/>
    <lineage>
        <taxon>Bacteria</taxon>
        <taxon>Pseudomonadati</taxon>
        <taxon>Pseudomonadota</taxon>
        <taxon>Gammaproteobacteria</taxon>
        <taxon>Oceanospirillales</taxon>
        <taxon>Oceanospirillaceae</taxon>
        <taxon>Motiliproteus</taxon>
    </lineage>
</organism>
<reference evidence="3 4" key="1">
    <citation type="submission" date="2018-07" db="EMBL/GenBank/DDBJ databases">
        <title>Motiliproteus coralliicola sp. nov., a bacterium isolated from Coral.</title>
        <authorList>
            <person name="Wang G."/>
        </authorList>
    </citation>
    <scope>NUCLEOTIDE SEQUENCE [LARGE SCALE GENOMIC DNA]</scope>
    <source>
        <strain evidence="3 4">C34</strain>
    </source>
</reference>
<evidence type="ECO:0000313" key="3">
    <source>
        <dbReference type="EMBL" id="RDE24140.1"/>
    </source>
</evidence>
<dbReference type="AlphaFoldDB" id="A0A369WPY7"/>
<dbReference type="EMBL" id="QQOH01000001">
    <property type="protein sequence ID" value="RDE24140.1"/>
    <property type="molecule type" value="Genomic_DNA"/>
</dbReference>